<keyword evidence="2" id="KW-1185">Reference proteome</keyword>
<dbReference type="EMBL" id="UZAL01035567">
    <property type="protein sequence ID" value="VDP67973.1"/>
    <property type="molecule type" value="Genomic_DNA"/>
</dbReference>
<sequence>MGRILSRPAPLNPLDIEAACTDLPITDNTGPLSLKISGVNLSRHAALPRFRFPLTFSTSQRVGGPTLTCHSGRLEIVGNRSVDEGQLN</sequence>
<gene>
    <name evidence="1" type="ORF">SMTD_LOCUS15207</name>
</gene>
<proteinExistence type="predicted"/>
<accession>A0A183PLH1</accession>
<evidence type="ECO:0000313" key="2">
    <source>
        <dbReference type="Proteomes" id="UP000269396"/>
    </source>
</evidence>
<name>A0A183PLH1_9TREM</name>
<organism evidence="1 2">
    <name type="scientific">Schistosoma mattheei</name>
    <dbReference type="NCBI Taxonomy" id="31246"/>
    <lineage>
        <taxon>Eukaryota</taxon>
        <taxon>Metazoa</taxon>
        <taxon>Spiralia</taxon>
        <taxon>Lophotrochozoa</taxon>
        <taxon>Platyhelminthes</taxon>
        <taxon>Trematoda</taxon>
        <taxon>Digenea</taxon>
        <taxon>Strigeidida</taxon>
        <taxon>Schistosomatoidea</taxon>
        <taxon>Schistosomatidae</taxon>
        <taxon>Schistosoma</taxon>
    </lineage>
</organism>
<protein>
    <submittedName>
        <fullName evidence="1">Uncharacterized protein</fullName>
    </submittedName>
</protein>
<dbReference type="Proteomes" id="UP000269396">
    <property type="component" value="Unassembled WGS sequence"/>
</dbReference>
<dbReference type="AlphaFoldDB" id="A0A183PLH1"/>
<reference evidence="1 2" key="1">
    <citation type="submission" date="2018-11" db="EMBL/GenBank/DDBJ databases">
        <authorList>
            <consortium name="Pathogen Informatics"/>
        </authorList>
    </citation>
    <scope>NUCLEOTIDE SEQUENCE [LARGE SCALE GENOMIC DNA]</scope>
    <source>
        <strain>Denwood</strain>
        <strain evidence="2">Zambia</strain>
    </source>
</reference>
<evidence type="ECO:0000313" key="1">
    <source>
        <dbReference type="EMBL" id="VDP67973.1"/>
    </source>
</evidence>